<evidence type="ECO:0000313" key="6">
    <source>
        <dbReference type="EMBL" id="CAB4210613.1"/>
    </source>
</evidence>
<sequence length="145" mass="15849">MKAVLERLESSDQGTFGRITFGGTTLFTGELPEKGNASNASCIPAGKYKCVWTYSNAFKRQMYLVDSVPSRAGIRIHSANFMGDKSCGLKCQLHGCIALGEKLGVMDGQKAVLLSVPAIRKLETFMNRQPFELEIVDVRDSGINI</sequence>
<name>A0A6J5NC90_9CAUD</name>
<evidence type="ECO:0000313" key="3">
    <source>
        <dbReference type="EMBL" id="CAB4168728.1"/>
    </source>
</evidence>
<dbReference type="Pfam" id="PF18925">
    <property type="entry name" value="DUF5675"/>
    <property type="match status" value="1"/>
</dbReference>
<evidence type="ECO:0000259" key="1">
    <source>
        <dbReference type="Pfam" id="PF18925"/>
    </source>
</evidence>
<dbReference type="EMBL" id="LR797012">
    <property type="protein sequence ID" value="CAB4181653.1"/>
    <property type="molecule type" value="Genomic_DNA"/>
</dbReference>
<gene>
    <name evidence="4" type="ORF">UFOVP1069_55</name>
    <name evidence="5" type="ORF">UFOVP1301_12</name>
    <name evidence="6" type="ORF">UFOVP1415_29</name>
    <name evidence="2" type="ORF">UFOVP663_69</name>
    <name evidence="3" type="ORF">UFOVP894_45</name>
</gene>
<dbReference type="InterPro" id="IPR043732">
    <property type="entry name" value="DUF5675"/>
</dbReference>
<evidence type="ECO:0000313" key="2">
    <source>
        <dbReference type="EMBL" id="CAB4156483.1"/>
    </source>
</evidence>
<evidence type="ECO:0000313" key="4">
    <source>
        <dbReference type="EMBL" id="CAB4181653.1"/>
    </source>
</evidence>
<protein>
    <recommendedName>
        <fullName evidence="1">DUF5675 domain-containing protein</fullName>
    </recommendedName>
</protein>
<dbReference type="EMBL" id="LR797372">
    <property type="protein sequence ID" value="CAB4210613.1"/>
    <property type="molecule type" value="Genomic_DNA"/>
</dbReference>
<dbReference type="EMBL" id="LR796633">
    <property type="protein sequence ID" value="CAB4156483.1"/>
    <property type="molecule type" value="Genomic_DNA"/>
</dbReference>
<accession>A0A6J5NC90</accession>
<evidence type="ECO:0000313" key="5">
    <source>
        <dbReference type="EMBL" id="CAB4195446.1"/>
    </source>
</evidence>
<reference evidence="2" key="1">
    <citation type="submission" date="2020-04" db="EMBL/GenBank/DDBJ databases">
        <authorList>
            <person name="Chiriac C."/>
            <person name="Salcher M."/>
            <person name="Ghai R."/>
            <person name="Kavagutti S V."/>
        </authorList>
    </citation>
    <scope>NUCLEOTIDE SEQUENCE</scope>
</reference>
<dbReference type="EMBL" id="LR797249">
    <property type="protein sequence ID" value="CAB4195446.1"/>
    <property type="molecule type" value="Genomic_DNA"/>
</dbReference>
<dbReference type="EMBL" id="LR796833">
    <property type="protein sequence ID" value="CAB4168728.1"/>
    <property type="molecule type" value="Genomic_DNA"/>
</dbReference>
<organism evidence="2">
    <name type="scientific">uncultured Caudovirales phage</name>
    <dbReference type="NCBI Taxonomy" id="2100421"/>
    <lineage>
        <taxon>Viruses</taxon>
        <taxon>Duplodnaviria</taxon>
        <taxon>Heunggongvirae</taxon>
        <taxon>Uroviricota</taxon>
        <taxon>Caudoviricetes</taxon>
        <taxon>Peduoviridae</taxon>
        <taxon>Maltschvirus</taxon>
        <taxon>Maltschvirus maltsch</taxon>
    </lineage>
</organism>
<feature type="domain" description="DUF5675" evidence="1">
    <location>
        <begin position="5"/>
        <end position="126"/>
    </location>
</feature>
<proteinExistence type="predicted"/>